<evidence type="ECO:0000259" key="12">
    <source>
        <dbReference type="Pfam" id="PF01180"/>
    </source>
</evidence>
<evidence type="ECO:0000256" key="7">
    <source>
        <dbReference type="ARBA" id="ARBA00022630"/>
    </source>
</evidence>
<comment type="cofactor">
    <cofactor evidence="1">
        <name>FMN</name>
        <dbReference type="ChEBI" id="CHEBI:58210"/>
    </cofactor>
</comment>
<comment type="similarity">
    <text evidence="4">Belongs to the dihydroorotate dehydrogenase family. Type 2 subfamily.</text>
</comment>
<dbReference type="InterPro" id="IPR013785">
    <property type="entry name" value="Aldolase_TIM"/>
</dbReference>
<comment type="pathway">
    <text evidence="3">Pyrimidine metabolism; UMP biosynthesis via de novo pathway; orotate from (S)-dihydroorotate (quinone route): step 1/1.</text>
</comment>
<evidence type="ECO:0000256" key="10">
    <source>
        <dbReference type="ARBA" id="ARBA00023136"/>
    </source>
</evidence>
<evidence type="ECO:0000256" key="2">
    <source>
        <dbReference type="ARBA" id="ARBA00004370"/>
    </source>
</evidence>
<dbReference type="EMBL" id="KZ308899">
    <property type="protein sequence ID" value="KAG8235324.1"/>
    <property type="molecule type" value="Genomic_DNA"/>
</dbReference>
<evidence type="ECO:0000256" key="1">
    <source>
        <dbReference type="ARBA" id="ARBA00001917"/>
    </source>
</evidence>
<dbReference type="Pfam" id="PF01180">
    <property type="entry name" value="DHO_dh"/>
    <property type="match status" value="1"/>
</dbReference>
<evidence type="ECO:0000256" key="6">
    <source>
        <dbReference type="ARBA" id="ARBA00017599"/>
    </source>
</evidence>
<dbReference type="InterPro" id="IPR050074">
    <property type="entry name" value="DHO_dehydrogenase"/>
</dbReference>
<reference evidence="13" key="1">
    <citation type="submission" date="2013-04" db="EMBL/GenBank/DDBJ databases">
        <authorList>
            <person name="Qu J."/>
            <person name="Murali S.C."/>
            <person name="Bandaranaike D."/>
            <person name="Bellair M."/>
            <person name="Blankenburg K."/>
            <person name="Chao H."/>
            <person name="Dinh H."/>
            <person name="Doddapaneni H."/>
            <person name="Downs B."/>
            <person name="Dugan-Rocha S."/>
            <person name="Elkadiri S."/>
            <person name="Gnanaolivu R.D."/>
            <person name="Hernandez B."/>
            <person name="Javaid M."/>
            <person name="Jayaseelan J.C."/>
            <person name="Lee S."/>
            <person name="Li M."/>
            <person name="Ming W."/>
            <person name="Munidasa M."/>
            <person name="Muniz J."/>
            <person name="Nguyen L."/>
            <person name="Ongeri F."/>
            <person name="Osuji N."/>
            <person name="Pu L.-L."/>
            <person name="Puazo M."/>
            <person name="Qu C."/>
            <person name="Quiroz J."/>
            <person name="Raj R."/>
            <person name="Weissenberger G."/>
            <person name="Xin Y."/>
            <person name="Zou X."/>
            <person name="Han Y."/>
            <person name="Richards S."/>
            <person name="Worley K."/>
            <person name="Muzny D."/>
            <person name="Gibbs R."/>
        </authorList>
    </citation>
    <scope>NUCLEOTIDE SEQUENCE</scope>
    <source>
        <strain evidence="13">Sampled in the wild</strain>
    </source>
</reference>
<dbReference type="GO" id="GO:0106430">
    <property type="term" value="F:dihydroorotate dehydrogenase (quinone) activity"/>
    <property type="evidence" value="ECO:0007669"/>
    <property type="project" value="UniProtKB-EC"/>
</dbReference>
<dbReference type="InterPro" id="IPR001295">
    <property type="entry name" value="Dihydroorotate_DH_CS"/>
</dbReference>
<keyword evidence="7" id="KW-0285">Flavoprotein</keyword>
<keyword evidence="14" id="KW-1185">Reference proteome</keyword>
<dbReference type="GO" id="GO:0006207">
    <property type="term" value="P:'de novo' pyrimidine nucleobase biosynthetic process"/>
    <property type="evidence" value="ECO:0007669"/>
    <property type="project" value="InterPro"/>
</dbReference>
<dbReference type="UniPathway" id="UPA00070">
    <property type="reaction ID" value="UER00946"/>
</dbReference>
<keyword evidence="8" id="KW-0288">FMN</keyword>
<proteinExistence type="inferred from homology"/>
<comment type="subcellular location">
    <subcellularLocation>
        <location evidence="2">Membrane</location>
    </subcellularLocation>
</comment>
<dbReference type="CDD" id="cd04738">
    <property type="entry name" value="DHOD_2_like"/>
    <property type="match status" value="1"/>
</dbReference>
<reference evidence="13" key="2">
    <citation type="submission" date="2017-10" db="EMBL/GenBank/DDBJ databases">
        <title>Ladona fulva Genome sequencing and assembly.</title>
        <authorList>
            <person name="Murali S."/>
            <person name="Richards S."/>
            <person name="Bandaranaike D."/>
            <person name="Bellair M."/>
            <person name="Blankenburg K."/>
            <person name="Chao H."/>
            <person name="Dinh H."/>
            <person name="Doddapaneni H."/>
            <person name="Dugan-Rocha S."/>
            <person name="Elkadiri S."/>
            <person name="Gnanaolivu R."/>
            <person name="Hernandez B."/>
            <person name="Skinner E."/>
            <person name="Javaid M."/>
            <person name="Lee S."/>
            <person name="Li M."/>
            <person name="Ming W."/>
            <person name="Munidasa M."/>
            <person name="Muniz J."/>
            <person name="Nguyen L."/>
            <person name="Hughes D."/>
            <person name="Osuji N."/>
            <person name="Pu L.-L."/>
            <person name="Puazo M."/>
            <person name="Qu C."/>
            <person name="Quiroz J."/>
            <person name="Raj R."/>
            <person name="Weissenberger G."/>
            <person name="Xin Y."/>
            <person name="Zou X."/>
            <person name="Han Y."/>
            <person name="Worley K."/>
            <person name="Muzny D."/>
            <person name="Gibbs R."/>
        </authorList>
    </citation>
    <scope>NUCLEOTIDE SEQUENCE</scope>
    <source>
        <strain evidence="13">Sampled in the wild</strain>
    </source>
</reference>
<accession>A0A8K0P991</accession>
<dbReference type="PANTHER" id="PTHR48109:SF4">
    <property type="entry name" value="DIHYDROOROTATE DEHYDROGENASE (QUINONE), MITOCHONDRIAL"/>
    <property type="match status" value="1"/>
</dbReference>
<keyword evidence="10" id="KW-0472">Membrane</keyword>
<dbReference type="InterPro" id="IPR005719">
    <property type="entry name" value="Dihydroorotate_DH_2"/>
</dbReference>
<evidence type="ECO:0000313" key="14">
    <source>
        <dbReference type="Proteomes" id="UP000792457"/>
    </source>
</evidence>
<dbReference type="GO" id="GO:0044205">
    <property type="term" value="P:'de novo' UMP biosynthetic process"/>
    <property type="evidence" value="ECO:0007669"/>
    <property type="project" value="UniProtKB-UniPathway"/>
</dbReference>
<sequence length="225" mass="24943">MYLLMFKTLRIMSLRKHILKKAVSLVLVSSGGFGVFSALNIYNENEQFYKNIVMPVVHRFNPETSHKLAVMAAKYGVIPKTKYKDPPTLGTKVWGIQFGNPLGMAAGFDKHGEAVNGLSKMGFGFVEVGSVTPKPQFGNPTPRVFRLIEDDAIINRYGFNSEGHEMVHERLVNLRSSANSKDRLSPMIVGVNLGKNKDSADSTLDYVKGILKFSDVADYLVINIS</sequence>
<dbReference type="OrthoDB" id="14784at2759"/>
<dbReference type="EC" id="1.3.5.2" evidence="5"/>
<organism evidence="13 14">
    <name type="scientific">Ladona fulva</name>
    <name type="common">Scarce chaser dragonfly</name>
    <name type="synonym">Libellula fulva</name>
    <dbReference type="NCBI Taxonomy" id="123851"/>
    <lineage>
        <taxon>Eukaryota</taxon>
        <taxon>Metazoa</taxon>
        <taxon>Ecdysozoa</taxon>
        <taxon>Arthropoda</taxon>
        <taxon>Hexapoda</taxon>
        <taxon>Insecta</taxon>
        <taxon>Pterygota</taxon>
        <taxon>Palaeoptera</taxon>
        <taxon>Odonata</taxon>
        <taxon>Epiprocta</taxon>
        <taxon>Anisoptera</taxon>
        <taxon>Libelluloidea</taxon>
        <taxon>Libellulidae</taxon>
        <taxon>Ladona</taxon>
    </lineage>
</organism>
<dbReference type="InterPro" id="IPR005720">
    <property type="entry name" value="Dihydroorotate_DH_cat"/>
</dbReference>
<dbReference type="Proteomes" id="UP000792457">
    <property type="component" value="Unassembled WGS sequence"/>
</dbReference>
<evidence type="ECO:0000256" key="11">
    <source>
        <dbReference type="ARBA" id="ARBA00048639"/>
    </source>
</evidence>
<gene>
    <name evidence="13" type="ORF">J437_LFUL003607</name>
</gene>
<dbReference type="GO" id="GO:0005743">
    <property type="term" value="C:mitochondrial inner membrane"/>
    <property type="evidence" value="ECO:0007669"/>
    <property type="project" value="TreeGrafter"/>
</dbReference>
<evidence type="ECO:0000256" key="9">
    <source>
        <dbReference type="ARBA" id="ARBA00023002"/>
    </source>
</evidence>
<keyword evidence="9" id="KW-0560">Oxidoreductase</keyword>
<protein>
    <recommendedName>
        <fullName evidence="6">Dihydroorotate dehydrogenase (quinone), mitochondrial</fullName>
        <ecNumber evidence="5">1.3.5.2</ecNumber>
    </recommendedName>
</protein>
<evidence type="ECO:0000256" key="5">
    <source>
        <dbReference type="ARBA" id="ARBA00012791"/>
    </source>
</evidence>
<dbReference type="PANTHER" id="PTHR48109">
    <property type="entry name" value="DIHYDROOROTATE DEHYDROGENASE (QUINONE), MITOCHONDRIAL-RELATED"/>
    <property type="match status" value="1"/>
</dbReference>
<evidence type="ECO:0000313" key="13">
    <source>
        <dbReference type="EMBL" id="KAG8235324.1"/>
    </source>
</evidence>
<evidence type="ECO:0000256" key="8">
    <source>
        <dbReference type="ARBA" id="ARBA00022643"/>
    </source>
</evidence>
<evidence type="ECO:0000256" key="3">
    <source>
        <dbReference type="ARBA" id="ARBA00005161"/>
    </source>
</evidence>
<feature type="domain" description="Dihydroorotate dehydrogenase catalytic" evidence="12">
    <location>
        <begin position="89"/>
        <end position="225"/>
    </location>
</feature>
<dbReference type="Gene3D" id="3.20.20.70">
    <property type="entry name" value="Aldolase class I"/>
    <property type="match status" value="1"/>
</dbReference>
<dbReference type="SUPFAM" id="SSF51395">
    <property type="entry name" value="FMN-linked oxidoreductases"/>
    <property type="match status" value="1"/>
</dbReference>
<name>A0A8K0P991_LADFU</name>
<dbReference type="PROSITE" id="PS00911">
    <property type="entry name" value="DHODEHASE_1"/>
    <property type="match status" value="1"/>
</dbReference>
<dbReference type="AlphaFoldDB" id="A0A8K0P991"/>
<comment type="caution">
    <text evidence="13">The sequence shown here is derived from an EMBL/GenBank/DDBJ whole genome shotgun (WGS) entry which is preliminary data.</text>
</comment>
<comment type="catalytic activity">
    <reaction evidence="11">
        <text>(S)-dihydroorotate + a quinone = orotate + a quinol</text>
        <dbReference type="Rhea" id="RHEA:30187"/>
        <dbReference type="ChEBI" id="CHEBI:24646"/>
        <dbReference type="ChEBI" id="CHEBI:30839"/>
        <dbReference type="ChEBI" id="CHEBI:30864"/>
        <dbReference type="ChEBI" id="CHEBI:132124"/>
        <dbReference type="EC" id="1.3.5.2"/>
    </reaction>
</comment>
<feature type="non-terminal residue" evidence="13">
    <location>
        <position position="225"/>
    </location>
</feature>
<evidence type="ECO:0000256" key="4">
    <source>
        <dbReference type="ARBA" id="ARBA00005359"/>
    </source>
</evidence>